<keyword evidence="3 5" id="KW-1133">Transmembrane helix</keyword>
<evidence type="ECO:0000256" key="5">
    <source>
        <dbReference type="SAM" id="Phobius"/>
    </source>
</evidence>
<evidence type="ECO:0000256" key="3">
    <source>
        <dbReference type="ARBA" id="ARBA00022989"/>
    </source>
</evidence>
<feature type="transmembrane region" description="Helical" evidence="5">
    <location>
        <begin position="246"/>
        <end position="265"/>
    </location>
</feature>
<evidence type="ECO:0000313" key="8">
    <source>
        <dbReference type="Proteomes" id="UP000649604"/>
    </source>
</evidence>
<feature type="transmembrane region" description="Helical" evidence="5">
    <location>
        <begin position="96"/>
        <end position="112"/>
    </location>
</feature>
<keyword evidence="2 5" id="KW-0812">Transmembrane</keyword>
<comment type="caution">
    <text evidence="7">The sequence shown here is derived from an EMBL/GenBank/DDBJ whole genome shotgun (WGS) entry which is preliminary data.</text>
</comment>
<dbReference type="PANTHER" id="PTHR37422:SF13">
    <property type="entry name" value="LIPOPOLYSACCHARIDE BIOSYNTHESIS PROTEIN PA4999-RELATED"/>
    <property type="match status" value="1"/>
</dbReference>
<dbReference type="InterPro" id="IPR007016">
    <property type="entry name" value="O-antigen_ligase-rel_domated"/>
</dbReference>
<evidence type="ECO:0000259" key="6">
    <source>
        <dbReference type="Pfam" id="PF04932"/>
    </source>
</evidence>
<organism evidence="7 8">
    <name type="scientific">candidate division KSB3 bacterium</name>
    <dbReference type="NCBI Taxonomy" id="2044937"/>
    <lineage>
        <taxon>Bacteria</taxon>
        <taxon>candidate division KSB3</taxon>
    </lineage>
</organism>
<gene>
    <name evidence="7" type="ORF">GF339_13225</name>
</gene>
<feature type="transmembrane region" description="Helical" evidence="5">
    <location>
        <begin position="201"/>
        <end position="218"/>
    </location>
</feature>
<protein>
    <recommendedName>
        <fullName evidence="6">O-antigen ligase-related domain-containing protein</fullName>
    </recommendedName>
</protein>
<comment type="subcellular location">
    <subcellularLocation>
        <location evidence="1">Membrane</location>
        <topology evidence="1">Multi-pass membrane protein</topology>
    </subcellularLocation>
</comment>
<evidence type="ECO:0000256" key="4">
    <source>
        <dbReference type="ARBA" id="ARBA00023136"/>
    </source>
</evidence>
<reference evidence="7" key="1">
    <citation type="submission" date="2019-11" db="EMBL/GenBank/DDBJ databases">
        <title>Microbial mats filling the niche in hypersaline microbial mats.</title>
        <authorList>
            <person name="Wong H.L."/>
            <person name="Macleod F.I."/>
            <person name="White R.A. III"/>
            <person name="Burns B.P."/>
        </authorList>
    </citation>
    <scope>NUCLEOTIDE SEQUENCE</scope>
    <source>
        <strain evidence="7">Rbin_158</strain>
    </source>
</reference>
<evidence type="ECO:0000256" key="2">
    <source>
        <dbReference type="ARBA" id="ARBA00022692"/>
    </source>
</evidence>
<accession>A0A9D5Q759</accession>
<dbReference type="Proteomes" id="UP000649604">
    <property type="component" value="Unassembled WGS sequence"/>
</dbReference>
<feature type="transmembrane region" description="Helical" evidence="5">
    <location>
        <begin position="29"/>
        <end position="52"/>
    </location>
</feature>
<feature type="domain" description="O-antigen ligase-related" evidence="6">
    <location>
        <begin position="208"/>
        <end position="345"/>
    </location>
</feature>
<keyword evidence="4 5" id="KW-0472">Membrane</keyword>
<feature type="transmembrane region" description="Helical" evidence="5">
    <location>
        <begin position="224"/>
        <end position="239"/>
    </location>
</feature>
<dbReference type="EMBL" id="WJJP01000428">
    <property type="protein sequence ID" value="MBD3325546.1"/>
    <property type="molecule type" value="Genomic_DNA"/>
</dbReference>
<sequence length="421" mass="47272">MQKETFTLSLQPQRFAALQPIKTWSLHGFLLFLPASIAFAQICLSLLALTYLAEALTTRTLAIPRTPINRPLLSYLLVTLVATLFSTDVLTSVGELKGLLMIGVFYLVYLSITDLRQLRRLTALLIVYVTLAALYGILQHYLEVDLFRLSRPISFLKHVDDDLTAPVRVSGFLSYMTFSGHLAMTLPILCAYGLTLNQQRHKLLTALAGILIGLALLWTYTRSGWLGAACGLTVLVLYPRRKHWTILLLLLCLLLIVIGVQPKLLDRSLSVFSAKENLERLYTWDSTLVMILDYPLTGIGKGNYSTLAPSYRTGYDLDFSSRAHAHNNILQVAVEGGIPSLLCFLWLWGVIFRTQYQTFRRLPDTDTTLKPLSLGFLGATVAFFIQGFFEHNFGDSEAVMMLWLIIALSFKLPEFAGEKPR</sequence>
<feature type="transmembrane region" description="Helical" evidence="5">
    <location>
        <begin position="172"/>
        <end position="194"/>
    </location>
</feature>
<evidence type="ECO:0000313" key="7">
    <source>
        <dbReference type="EMBL" id="MBD3325546.1"/>
    </source>
</evidence>
<feature type="transmembrane region" description="Helical" evidence="5">
    <location>
        <begin position="401"/>
        <end position="417"/>
    </location>
</feature>
<evidence type="ECO:0000256" key="1">
    <source>
        <dbReference type="ARBA" id="ARBA00004141"/>
    </source>
</evidence>
<dbReference type="GO" id="GO:0016020">
    <property type="term" value="C:membrane"/>
    <property type="evidence" value="ECO:0007669"/>
    <property type="project" value="UniProtKB-SubCell"/>
</dbReference>
<dbReference type="InterPro" id="IPR051533">
    <property type="entry name" value="WaaL-like"/>
</dbReference>
<feature type="transmembrane region" description="Helical" evidence="5">
    <location>
        <begin position="124"/>
        <end position="142"/>
    </location>
</feature>
<feature type="transmembrane region" description="Helical" evidence="5">
    <location>
        <begin position="329"/>
        <end position="351"/>
    </location>
</feature>
<name>A0A9D5Q759_9BACT</name>
<proteinExistence type="predicted"/>
<dbReference type="PANTHER" id="PTHR37422">
    <property type="entry name" value="TEICHURONIC ACID BIOSYNTHESIS PROTEIN TUAE"/>
    <property type="match status" value="1"/>
</dbReference>
<feature type="transmembrane region" description="Helical" evidence="5">
    <location>
        <begin position="372"/>
        <end position="389"/>
    </location>
</feature>
<dbReference type="Pfam" id="PF04932">
    <property type="entry name" value="Wzy_C"/>
    <property type="match status" value="1"/>
</dbReference>
<dbReference type="AlphaFoldDB" id="A0A9D5Q759"/>
<feature type="transmembrane region" description="Helical" evidence="5">
    <location>
        <begin position="72"/>
        <end position="90"/>
    </location>
</feature>